<evidence type="ECO:0000256" key="2">
    <source>
        <dbReference type="ARBA" id="ARBA00022448"/>
    </source>
</evidence>
<keyword evidence="3" id="KW-0997">Cell inner membrane</keyword>
<organism evidence="9">
    <name type="scientific">Pseudomonas khorasanensis</name>
    <dbReference type="NCBI Taxonomy" id="2745508"/>
    <lineage>
        <taxon>Bacteria</taxon>
        <taxon>Pseudomonadati</taxon>
        <taxon>Pseudomonadota</taxon>
        <taxon>Gammaproteobacteria</taxon>
        <taxon>Pseudomonadales</taxon>
        <taxon>Pseudomonadaceae</taxon>
        <taxon>Pseudomonas</taxon>
    </lineage>
</organism>
<dbReference type="PANTHER" id="PTHR30586">
    <property type="entry name" value="ELECTRON TRANSPORT COMPLEX PROTEIN RNFE"/>
    <property type="match status" value="1"/>
</dbReference>
<comment type="subcellular location">
    <subcellularLocation>
        <location evidence="1">Endomembrane system</location>
        <topology evidence="1">Multi-pass membrane protein</topology>
    </subcellularLocation>
</comment>
<dbReference type="GO" id="GO:0012505">
    <property type="term" value="C:endomembrane system"/>
    <property type="evidence" value="ECO:0007669"/>
    <property type="project" value="UniProtKB-SubCell"/>
</dbReference>
<dbReference type="EMBL" id="JABWQP020000002">
    <property type="protein sequence ID" value="MBV4485343.1"/>
    <property type="molecule type" value="Genomic_DNA"/>
</dbReference>
<keyword evidence="6 8" id="KW-1133">Transmembrane helix</keyword>
<dbReference type="EMBL" id="JABWQP010000002">
    <property type="protein sequence ID" value="MBC3341226.1"/>
    <property type="molecule type" value="Genomic_DNA"/>
</dbReference>
<proteinExistence type="predicted"/>
<dbReference type="InterPro" id="IPR003667">
    <property type="entry name" value="NqrDE/RnfAE"/>
</dbReference>
<evidence type="ECO:0000256" key="1">
    <source>
        <dbReference type="ARBA" id="ARBA00004127"/>
    </source>
</evidence>
<dbReference type="Pfam" id="PF02508">
    <property type="entry name" value="Rnf-Nqr"/>
    <property type="match status" value="1"/>
</dbReference>
<evidence type="ECO:0000313" key="11">
    <source>
        <dbReference type="Proteomes" id="UP000648816"/>
    </source>
</evidence>
<name>A0A923JEQ3_9PSED</name>
<dbReference type="PIRSF" id="PIRSF006102">
    <property type="entry name" value="NQR_DE"/>
    <property type="match status" value="1"/>
</dbReference>
<evidence type="ECO:0000256" key="3">
    <source>
        <dbReference type="ARBA" id="ARBA00022519"/>
    </source>
</evidence>
<comment type="caution">
    <text evidence="9">The sequence shown here is derived from an EMBL/GenBank/DDBJ whole genome shotgun (WGS) entry which is preliminary data.</text>
</comment>
<keyword evidence="5" id="KW-1278">Translocase</keyword>
<dbReference type="RefSeq" id="WP_186530182.1">
    <property type="nucleotide sequence ID" value="NZ_JABWQP020000002.1"/>
</dbReference>
<evidence type="ECO:0000256" key="7">
    <source>
        <dbReference type="ARBA" id="ARBA00023136"/>
    </source>
</evidence>
<keyword evidence="7 8" id="KW-0472">Membrane</keyword>
<evidence type="ECO:0000256" key="5">
    <source>
        <dbReference type="ARBA" id="ARBA00022967"/>
    </source>
</evidence>
<keyword evidence="4 8" id="KW-0812">Transmembrane</keyword>
<reference evidence="9 11" key="1">
    <citation type="journal article" date="2020" name="Microorganisms">
        <title>Reliable Identification of Environmental Pseudomonas Isolates Using the rpoD Gene.</title>
        <authorList>
            <consortium name="The Broad Institute Genome Sequencing Platform"/>
            <person name="Girard L."/>
            <person name="Lood C."/>
            <person name="Rokni-Zadeh H."/>
            <person name="van Noort V."/>
            <person name="Lavigne R."/>
            <person name="De Mot R."/>
        </authorList>
    </citation>
    <scope>NUCLEOTIDE SEQUENCE</scope>
    <source>
        <strain evidence="9 11">SWRI153</strain>
    </source>
</reference>
<dbReference type="PANTHER" id="PTHR30586:SF0">
    <property type="entry name" value="ION-TRANSLOCATING OXIDOREDUCTASE COMPLEX SUBUNIT E"/>
    <property type="match status" value="1"/>
</dbReference>
<reference evidence="10" key="3">
    <citation type="submission" date="2021-06" db="EMBL/GenBank/DDBJ databases">
        <title>Updating the genus Pseudomonas: Description of 43 new species and partition of the Pseudomonas putida group.</title>
        <authorList>
            <person name="Girard L."/>
            <person name="Lood C."/>
            <person name="Vandamme P."/>
            <person name="Rokni-Zadeh H."/>
            <person name="Van Noort V."/>
            <person name="Hofte M."/>
            <person name="Lavigne R."/>
            <person name="De Mot R."/>
        </authorList>
    </citation>
    <scope>NUCLEOTIDE SEQUENCE</scope>
    <source>
        <strain evidence="10">SWRI153</strain>
    </source>
</reference>
<gene>
    <name evidence="10" type="ORF">HU727_007055</name>
    <name evidence="9" type="ORF">HU727_06225</name>
</gene>
<feature type="transmembrane region" description="Helical" evidence="8">
    <location>
        <begin position="20"/>
        <end position="44"/>
    </location>
</feature>
<keyword evidence="11" id="KW-1185">Reference proteome</keyword>
<reference evidence="9" key="2">
    <citation type="submission" date="2020-07" db="EMBL/GenBank/DDBJ databases">
        <authorList>
            <person name="Lood C."/>
            <person name="Girard L."/>
        </authorList>
    </citation>
    <scope>NUCLEOTIDE SEQUENCE</scope>
    <source>
        <strain evidence="9">SWRI153</strain>
    </source>
</reference>
<evidence type="ECO:0000313" key="9">
    <source>
        <dbReference type="EMBL" id="MBC3341226.1"/>
    </source>
</evidence>
<evidence type="ECO:0000256" key="8">
    <source>
        <dbReference type="SAM" id="Phobius"/>
    </source>
</evidence>
<feature type="transmembrane region" description="Helical" evidence="8">
    <location>
        <begin position="117"/>
        <end position="137"/>
    </location>
</feature>
<dbReference type="AlphaFoldDB" id="A0A923JEQ3"/>
<keyword evidence="2" id="KW-0813">Transport</keyword>
<sequence>MKRPATLTHSLMLVPLLGTTATLSAALGMILMLGVVTGAFAVCMAPLRKRLKGASTLLTCLLLAATLTSCADTLAQRWFLPWHQASAIYTGLIALQCIVLEYTGFFSRPAASRVKDCVVYGGLMVSLGGLREIFGHGTLGRGLSAHWQGLVIFPEGLHLLTLVPGAFVLLGLLLAARQAWTRRNSVIKETHHS</sequence>
<feature type="transmembrane region" description="Helical" evidence="8">
    <location>
        <begin position="56"/>
        <end position="75"/>
    </location>
</feature>
<protein>
    <submittedName>
        <fullName evidence="9">NADH:quinone oxidoreductase</fullName>
    </submittedName>
</protein>
<feature type="transmembrane region" description="Helical" evidence="8">
    <location>
        <begin position="157"/>
        <end position="176"/>
    </location>
</feature>
<keyword evidence="3" id="KW-1003">Cell membrane</keyword>
<evidence type="ECO:0000256" key="6">
    <source>
        <dbReference type="ARBA" id="ARBA00022989"/>
    </source>
</evidence>
<accession>A0A923JEQ3</accession>
<dbReference type="Proteomes" id="UP000648816">
    <property type="component" value="Unassembled WGS sequence"/>
</dbReference>
<evidence type="ECO:0000313" key="10">
    <source>
        <dbReference type="EMBL" id="MBV4485343.1"/>
    </source>
</evidence>
<evidence type="ECO:0000256" key="4">
    <source>
        <dbReference type="ARBA" id="ARBA00022692"/>
    </source>
</evidence>
<feature type="transmembrane region" description="Helical" evidence="8">
    <location>
        <begin position="87"/>
        <end position="105"/>
    </location>
</feature>
<dbReference type="GO" id="GO:0005886">
    <property type="term" value="C:plasma membrane"/>
    <property type="evidence" value="ECO:0007669"/>
    <property type="project" value="TreeGrafter"/>
</dbReference>